<dbReference type="RefSeq" id="WP_014387855.1">
    <property type="nucleotide sequence ID" value="NC_017025.1"/>
</dbReference>
<dbReference type="PROSITE" id="PS51186">
    <property type="entry name" value="GNAT"/>
    <property type="match status" value="1"/>
</dbReference>
<dbReference type="PANTHER" id="PTHR13947:SF37">
    <property type="entry name" value="LD18367P"/>
    <property type="match status" value="1"/>
</dbReference>
<organism evidence="3 4">
    <name type="scientific">Flavobacterium indicum (strain DSM 17447 / CIP 109464 / GPTSA100-9)</name>
    <dbReference type="NCBI Taxonomy" id="1094466"/>
    <lineage>
        <taxon>Bacteria</taxon>
        <taxon>Pseudomonadati</taxon>
        <taxon>Bacteroidota</taxon>
        <taxon>Flavobacteriia</taxon>
        <taxon>Flavobacteriales</taxon>
        <taxon>Flavobacteriaceae</taxon>
        <taxon>Flavobacterium</taxon>
    </lineage>
</organism>
<keyword evidence="1 3" id="KW-0808">Transferase</keyword>
<evidence type="ECO:0000313" key="3">
    <source>
        <dbReference type="EMBL" id="CCG52713.1"/>
    </source>
</evidence>
<keyword evidence="3" id="KW-0012">Acyltransferase</keyword>
<evidence type="ECO:0000256" key="1">
    <source>
        <dbReference type="ARBA" id="ARBA00022679"/>
    </source>
</evidence>
<feature type="domain" description="N-acetyltransferase" evidence="2">
    <location>
        <begin position="3"/>
        <end position="160"/>
    </location>
</feature>
<dbReference type="OrthoDB" id="5419426at2"/>
<protein>
    <submittedName>
        <fullName evidence="3">Probable acetyltransferase YjgM</fullName>
        <ecNumber evidence="3">2.3.1.-</ecNumber>
    </submittedName>
</protein>
<dbReference type="Proteomes" id="UP000007599">
    <property type="component" value="Chromosome I"/>
</dbReference>
<evidence type="ECO:0000259" key="2">
    <source>
        <dbReference type="PROSITE" id="PS51186"/>
    </source>
</evidence>
<dbReference type="eggNOG" id="COG0456">
    <property type="taxonomic scope" value="Bacteria"/>
</dbReference>
<dbReference type="PANTHER" id="PTHR13947">
    <property type="entry name" value="GNAT FAMILY N-ACETYLTRANSFERASE"/>
    <property type="match status" value="1"/>
</dbReference>
<proteinExistence type="predicted"/>
<dbReference type="InterPro" id="IPR016181">
    <property type="entry name" value="Acyl_CoA_acyltransferase"/>
</dbReference>
<reference evidence="4" key="2">
    <citation type="submission" date="2012-03" db="EMBL/GenBank/DDBJ databases">
        <title>Complete genome sequence of Flavobacterium indicum GPTSA100-9T, isolated from warm spring water.</title>
        <authorList>
            <person name="Barbier P."/>
            <person name="Houel A."/>
            <person name="Loux V."/>
            <person name="Poulain J."/>
            <person name="Bernardet J.-F."/>
            <person name="Touchon M."/>
            <person name="Duchaud E."/>
        </authorList>
    </citation>
    <scope>NUCLEOTIDE SEQUENCE [LARGE SCALE GENOMIC DNA]</scope>
    <source>
        <strain evidence="4">DSM 17447 / CIP 109464 / GPTSA100-9</strain>
    </source>
</reference>
<dbReference type="EMBL" id="HE774682">
    <property type="protein sequence ID" value="CCG52713.1"/>
    <property type="molecule type" value="Genomic_DNA"/>
</dbReference>
<gene>
    <name evidence="3" type="primary">yjgM</name>
    <name evidence="3" type="ordered locus">KQS_03635</name>
</gene>
<dbReference type="Pfam" id="PF00583">
    <property type="entry name" value="Acetyltransf_1"/>
    <property type="match status" value="1"/>
</dbReference>
<dbReference type="CDD" id="cd04301">
    <property type="entry name" value="NAT_SF"/>
    <property type="match status" value="1"/>
</dbReference>
<dbReference type="InterPro" id="IPR050769">
    <property type="entry name" value="NAT_camello-type"/>
</dbReference>
<dbReference type="STRING" id="1094466.KQS_03635"/>
<dbReference type="GO" id="GO:0008080">
    <property type="term" value="F:N-acetyltransferase activity"/>
    <property type="evidence" value="ECO:0007669"/>
    <property type="project" value="InterPro"/>
</dbReference>
<evidence type="ECO:0000313" key="4">
    <source>
        <dbReference type="Proteomes" id="UP000007599"/>
    </source>
</evidence>
<dbReference type="KEGG" id="fin:KQS_03635"/>
<keyword evidence="4" id="KW-1185">Reference proteome</keyword>
<dbReference type="AlphaFoldDB" id="H8XTB6"/>
<sequence>MDYTIRRIEEKDNAKMAQIIRAIFHELDAPKEGTAYADPILDCLSDVYIGANEVYYVVEVAGEVLGGSGIAPLAGNDANICELQKMYFAPELRGKGIAQVLIEKCLSFAKEAGFDQCYLETLPFMTAAQKLYKKVGFQYTDAPLGCTGHGSCDVFMIKEL</sequence>
<dbReference type="PATRIC" id="fig|1094466.5.peg.717"/>
<dbReference type="EC" id="2.3.1.-" evidence="3"/>
<name>H8XTB6_FLAIG</name>
<reference evidence="3 4" key="1">
    <citation type="journal article" date="2012" name="J. Bacteriol.">
        <title>Complete Genome Sequence of Flavobacterium indicum GPSTA100-9T, Isolated from Warm Spring Water.</title>
        <authorList>
            <person name="Barbier P."/>
            <person name="Houel A."/>
            <person name="Loux V."/>
            <person name="Poulain J."/>
            <person name="Bernardet J.F."/>
            <person name="Touchon M."/>
            <person name="Duchaud E."/>
        </authorList>
    </citation>
    <scope>NUCLEOTIDE SEQUENCE [LARGE SCALE GENOMIC DNA]</scope>
    <source>
        <strain evidence="4">DSM 17447 / CIP 109464 / GPTSA100-9</strain>
    </source>
</reference>
<dbReference type="SUPFAM" id="SSF55729">
    <property type="entry name" value="Acyl-CoA N-acyltransferases (Nat)"/>
    <property type="match status" value="1"/>
</dbReference>
<accession>H8XTB6</accession>
<dbReference type="HOGENOM" id="CLU_013985_11_2_10"/>
<dbReference type="InterPro" id="IPR000182">
    <property type="entry name" value="GNAT_dom"/>
</dbReference>
<dbReference type="Gene3D" id="3.40.630.30">
    <property type="match status" value="1"/>
</dbReference>